<dbReference type="AlphaFoldDB" id="A0A916UTK2"/>
<evidence type="ECO:0008006" key="3">
    <source>
        <dbReference type="Google" id="ProtNLM"/>
    </source>
</evidence>
<evidence type="ECO:0000313" key="2">
    <source>
        <dbReference type="Proteomes" id="UP000637423"/>
    </source>
</evidence>
<gene>
    <name evidence="1" type="ORF">GCM10011396_38760</name>
</gene>
<name>A0A916UTK2_9BURK</name>
<comment type="caution">
    <text evidence="1">The sequence shown here is derived from an EMBL/GenBank/DDBJ whole genome shotgun (WGS) entry which is preliminary data.</text>
</comment>
<dbReference type="EMBL" id="BMED01000004">
    <property type="protein sequence ID" value="GGC87783.1"/>
    <property type="molecule type" value="Genomic_DNA"/>
</dbReference>
<accession>A0A916UTK2</accession>
<protein>
    <recommendedName>
        <fullName evidence="3">SCP domain-containing protein</fullName>
    </recommendedName>
</protein>
<organism evidence="1 2">
    <name type="scientific">Undibacterium terreum</name>
    <dbReference type="NCBI Taxonomy" id="1224302"/>
    <lineage>
        <taxon>Bacteria</taxon>
        <taxon>Pseudomonadati</taxon>
        <taxon>Pseudomonadota</taxon>
        <taxon>Betaproteobacteria</taxon>
        <taxon>Burkholderiales</taxon>
        <taxon>Oxalobacteraceae</taxon>
        <taxon>Undibacterium</taxon>
    </lineage>
</organism>
<reference evidence="1" key="1">
    <citation type="journal article" date="2014" name="Int. J. Syst. Evol. Microbiol.">
        <title>Complete genome sequence of Corynebacterium casei LMG S-19264T (=DSM 44701T), isolated from a smear-ripened cheese.</title>
        <authorList>
            <consortium name="US DOE Joint Genome Institute (JGI-PGF)"/>
            <person name="Walter F."/>
            <person name="Albersmeier A."/>
            <person name="Kalinowski J."/>
            <person name="Ruckert C."/>
        </authorList>
    </citation>
    <scope>NUCLEOTIDE SEQUENCE</scope>
    <source>
        <strain evidence="1">CGMCC 1.10998</strain>
    </source>
</reference>
<evidence type="ECO:0000313" key="1">
    <source>
        <dbReference type="EMBL" id="GGC87783.1"/>
    </source>
</evidence>
<keyword evidence="2" id="KW-1185">Reference proteome</keyword>
<reference evidence="1" key="2">
    <citation type="submission" date="2020-09" db="EMBL/GenBank/DDBJ databases">
        <authorList>
            <person name="Sun Q."/>
            <person name="Zhou Y."/>
        </authorList>
    </citation>
    <scope>NUCLEOTIDE SEQUENCE</scope>
    <source>
        <strain evidence="1">CGMCC 1.10998</strain>
    </source>
</reference>
<sequence>MVLNQIYSHFEDAGKPGFTGVDPQSRGGFVSYGGLVGEALSFSTGCAVSLTAIECLKSTVYHRSILLDQSIKDVGIDFARGLMNAVTIDVGSVGVGQNNSSDFVTVYPLDGQTNVPLYMSQEAPDPTPDVPANPQGGRDFALYTTYPISVNSARGTTISVTSFTVTENGNNAPQDLRILTAKNDPNRLLAQNEVYAVGKKAFAPSTDYSVHFSGSVNGKAIDLAWSFRTTAR</sequence>
<dbReference type="Proteomes" id="UP000637423">
    <property type="component" value="Unassembled WGS sequence"/>
</dbReference>
<proteinExistence type="predicted"/>